<accession>A0A410WR97</accession>
<dbReference type="SUPFAM" id="SSF48498">
    <property type="entry name" value="Tetracyclin repressor-like, C-terminal domain"/>
    <property type="match status" value="1"/>
</dbReference>
<evidence type="ECO:0000259" key="5">
    <source>
        <dbReference type="PROSITE" id="PS50977"/>
    </source>
</evidence>
<evidence type="ECO:0000256" key="3">
    <source>
        <dbReference type="ARBA" id="ARBA00023163"/>
    </source>
</evidence>
<protein>
    <submittedName>
        <fullName evidence="7">TetR/AcrR family transcriptional regulator</fullName>
    </submittedName>
</protein>
<evidence type="ECO:0000256" key="2">
    <source>
        <dbReference type="ARBA" id="ARBA00023125"/>
    </source>
</evidence>
<evidence type="ECO:0000313" key="9">
    <source>
        <dbReference type="Proteomes" id="UP001527202"/>
    </source>
</evidence>
<dbReference type="GeneID" id="95373962"/>
<dbReference type="Proteomes" id="UP001527202">
    <property type="component" value="Unassembled WGS sequence"/>
</dbReference>
<dbReference type="PANTHER" id="PTHR30055">
    <property type="entry name" value="HTH-TYPE TRANSCRIPTIONAL REGULATOR RUTR"/>
    <property type="match status" value="1"/>
</dbReference>
<proteinExistence type="predicted"/>
<dbReference type="InterPro" id="IPR050109">
    <property type="entry name" value="HTH-type_TetR-like_transc_reg"/>
</dbReference>
<dbReference type="Gene3D" id="1.10.357.10">
    <property type="entry name" value="Tetracycline Repressor, domain 2"/>
    <property type="match status" value="1"/>
</dbReference>
<evidence type="ECO:0000313" key="6">
    <source>
        <dbReference type="EMBL" id="MCY9594634.1"/>
    </source>
</evidence>
<dbReference type="Proteomes" id="UP000288943">
    <property type="component" value="Chromosome"/>
</dbReference>
<evidence type="ECO:0000256" key="1">
    <source>
        <dbReference type="ARBA" id="ARBA00023015"/>
    </source>
</evidence>
<dbReference type="PROSITE" id="PS50977">
    <property type="entry name" value="HTH_TETR_2"/>
    <property type="match status" value="1"/>
</dbReference>
<organism evidence="7 8">
    <name type="scientific">Paenibacillus chitinolyticus</name>
    <dbReference type="NCBI Taxonomy" id="79263"/>
    <lineage>
        <taxon>Bacteria</taxon>
        <taxon>Bacillati</taxon>
        <taxon>Bacillota</taxon>
        <taxon>Bacilli</taxon>
        <taxon>Bacillales</taxon>
        <taxon>Paenibacillaceae</taxon>
        <taxon>Paenibacillus</taxon>
    </lineage>
</organism>
<keyword evidence="3" id="KW-0804">Transcription</keyword>
<dbReference type="OrthoDB" id="153047at2"/>
<feature type="DNA-binding region" description="H-T-H motif" evidence="4">
    <location>
        <begin position="29"/>
        <end position="48"/>
    </location>
</feature>
<dbReference type="InterPro" id="IPR036271">
    <property type="entry name" value="Tet_transcr_reg_TetR-rel_C_sf"/>
</dbReference>
<evidence type="ECO:0000313" key="8">
    <source>
        <dbReference type="Proteomes" id="UP000288943"/>
    </source>
</evidence>
<keyword evidence="2 4" id="KW-0238">DNA-binding</keyword>
<keyword evidence="9" id="KW-1185">Reference proteome</keyword>
<feature type="domain" description="HTH tetR-type" evidence="5">
    <location>
        <begin position="6"/>
        <end position="66"/>
    </location>
</feature>
<keyword evidence="1" id="KW-0805">Transcription regulation</keyword>
<dbReference type="RefSeq" id="WP_042232170.1">
    <property type="nucleotide sequence ID" value="NZ_BQWH01000009.1"/>
</dbReference>
<dbReference type="InterPro" id="IPR001647">
    <property type="entry name" value="HTH_TetR"/>
</dbReference>
<dbReference type="EMBL" id="JAMDMJ010000002">
    <property type="protein sequence ID" value="MCY9594634.1"/>
    <property type="molecule type" value="Genomic_DNA"/>
</dbReference>
<dbReference type="EMBL" id="CP026520">
    <property type="protein sequence ID" value="QAV16873.1"/>
    <property type="molecule type" value="Genomic_DNA"/>
</dbReference>
<dbReference type="AlphaFoldDB" id="A0A410WR97"/>
<reference evidence="7 8" key="1">
    <citation type="submission" date="2018-01" db="EMBL/GenBank/DDBJ databases">
        <title>The whole genome sequencing and assembly of Paenibacillus chitinolyticus KCCM 41400 strain.</title>
        <authorList>
            <person name="Kim J.-Y."/>
            <person name="Park M.-K."/>
            <person name="Lee Y.-J."/>
            <person name="Yi H."/>
            <person name="Bahn Y.-S."/>
            <person name="Kim J.F."/>
            <person name="Lee D.-W."/>
        </authorList>
    </citation>
    <scope>NUCLEOTIDE SEQUENCE [LARGE SCALE GENOMIC DNA]</scope>
    <source>
        <strain evidence="7 8">KCCM 41400</strain>
    </source>
</reference>
<dbReference type="PANTHER" id="PTHR30055:SF234">
    <property type="entry name" value="HTH-TYPE TRANSCRIPTIONAL REGULATOR BETI"/>
    <property type="match status" value="1"/>
</dbReference>
<evidence type="ECO:0000313" key="7">
    <source>
        <dbReference type="EMBL" id="QAV16873.1"/>
    </source>
</evidence>
<dbReference type="KEGG" id="pchi:PC41400_03900"/>
<dbReference type="GO" id="GO:0000976">
    <property type="term" value="F:transcription cis-regulatory region binding"/>
    <property type="evidence" value="ECO:0007669"/>
    <property type="project" value="TreeGrafter"/>
</dbReference>
<evidence type="ECO:0000256" key="4">
    <source>
        <dbReference type="PROSITE-ProRule" id="PRU00335"/>
    </source>
</evidence>
<dbReference type="SUPFAM" id="SSF46689">
    <property type="entry name" value="Homeodomain-like"/>
    <property type="match status" value="1"/>
</dbReference>
<reference evidence="6 9" key="2">
    <citation type="submission" date="2022-05" db="EMBL/GenBank/DDBJ databases">
        <title>Genome Sequencing of Bee-Associated Microbes.</title>
        <authorList>
            <person name="Dunlap C."/>
        </authorList>
    </citation>
    <scope>NUCLEOTIDE SEQUENCE [LARGE SCALE GENOMIC DNA]</scope>
    <source>
        <strain evidence="6 9">NRRL B-23120</strain>
    </source>
</reference>
<sequence>MARQRAFTKSELLDATERLLMERGYDGFHLKALSEMLSGARSTIYEYYANKEEIVAACMRRTMEQTIEACEGIEQLEPVAAIKKVLLIFLELSNFHTLMLAAPKIDETASDKARRDLEFLNEGHADLKKKLTALFQKAQEAGALRADIPLPVITAVFFHAIDTPNWLNVPTEEWADMLFGLWWNGGGNPLTK</sequence>
<dbReference type="Pfam" id="PF00440">
    <property type="entry name" value="TetR_N"/>
    <property type="match status" value="1"/>
</dbReference>
<dbReference type="PRINTS" id="PR00455">
    <property type="entry name" value="HTHTETR"/>
</dbReference>
<dbReference type="InterPro" id="IPR009057">
    <property type="entry name" value="Homeodomain-like_sf"/>
</dbReference>
<name>A0A410WR97_9BACL</name>
<gene>
    <name evidence="6" type="ORF">M5X16_02465</name>
    <name evidence="7" type="ORF">PC41400_03900</name>
</gene>
<dbReference type="GO" id="GO:0003700">
    <property type="term" value="F:DNA-binding transcription factor activity"/>
    <property type="evidence" value="ECO:0007669"/>
    <property type="project" value="TreeGrafter"/>
</dbReference>